<evidence type="ECO:0000313" key="2">
    <source>
        <dbReference type="EMBL" id="GMT29317.1"/>
    </source>
</evidence>
<dbReference type="EMBL" id="BTSY01000005">
    <property type="protein sequence ID" value="GMT29317.1"/>
    <property type="molecule type" value="Genomic_DNA"/>
</dbReference>
<dbReference type="Pfam" id="PF24543">
    <property type="entry name" value="Usp-48"/>
    <property type="match status" value="1"/>
</dbReference>
<feature type="non-terminal residue" evidence="2">
    <location>
        <position position="168"/>
    </location>
</feature>
<dbReference type="AlphaFoldDB" id="A0AAV5WBT9"/>
<evidence type="ECO:0000313" key="3">
    <source>
        <dbReference type="Proteomes" id="UP001432322"/>
    </source>
</evidence>
<dbReference type="InterPro" id="IPR057775">
    <property type="entry name" value="USP48_dom"/>
</dbReference>
<feature type="domain" description="USP48" evidence="1">
    <location>
        <begin position="3"/>
        <end position="100"/>
    </location>
</feature>
<comment type="caution">
    <text evidence="2">The sequence shown here is derived from an EMBL/GenBank/DDBJ whole genome shotgun (WGS) entry which is preliminary data.</text>
</comment>
<evidence type="ECO:0000259" key="1">
    <source>
        <dbReference type="Pfam" id="PF24543"/>
    </source>
</evidence>
<organism evidence="2 3">
    <name type="scientific">Pristionchus fissidentatus</name>
    <dbReference type="NCBI Taxonomy" id="1538716"/>
    <lineage>
        <taxon>Eukaryota</taxon>
        <taxon>Metazoa</taxon>
        <taxon>Ecdysozoa</taxon>
        <taxon>Nematoda</taxon>
        <taxon>Chromadorea</taxon>
        <taxon>Rhabditida</taxon>
        <taxon>Rhabditina</taxon>
        <taxon>Diplogasteromorpha</taxon>
        <taxon>Diplogasteroidea</taxon>
        <taxon>Neodiplogasteridae</taxon>
        <taxon>Pristionchus</taxon>
    </lineage>
</organism>
<accession>A0AAV5WBT9</accession>
<reference evidence="2" key="1">
    <citation type="submission" date="2023-10" db="EMBL/GenBank/DDBJ databases">
        <title>Genome assembly of Pristionchus species.</title>
        <authorList>
            <person name="Yoshida K."/>
            <person name="Sommer R.J."/>
        </authorList>
    </citation>
    <scope>NUCLEOTIDE SEQUENCE</scope>
    <source>
        <strain evidence="2">RS5133</strain>
    </source>
</reference>
<dbReference type="Proteomes" id="UP001432322">
    <property type="component" value="Unassembled WGS sequence"/>
</dbReference>
<name>A0AAV5WBT9_9BILA</name>
<protein>
    <recommendedName>
        <fullName evidence="1">USP48 domain-containing protein</fullName>
    </recommendedName>
</protein>
<sequence length="168" mass="18548">MIMKTLNDAVGDILRAMEKRIVNGGGGEGTVGRGSNLFLLSRAFNSRGKSRQLPSLCQLCVLCDHGQPQFETRPMKEGEWTETASEWTRLKKEWARATESAAAAAAVYGGGGERSPRMQQDEYPVVDIQLCPETGEVVDQCVACHEAIRSVIEAERYVYDAAYVYVKL</sequence>
<keyword evidence="3" id="KW-1185">Reference proteome</keyword>
<proteinExistence type="predicted"/>
<gene>
    <name evidence="2" type="ORF">PFISCL1PPCAC_20614</name>
</gene>